<dbReference type="Gene3D" id="1.10.287.80">
    <property type="entry name" value="ATP synthase, gamma subunit, helix hairpin domain"/>
    <property type="match status" value="1"/>
</dbReference>
<dbReference type="Gene3D" id="3.40.1380.10">
    <property type="match status" value="1"/>
</dbReference>
<comment type="caution">
    <text evidence="10">The sequence shown here is derived from an EMBL/GenBank/DDBJ whole genome shotgun (WGS) entry which is preliminary data.</text>
</comment>
<evidence type="ECO:0000256" key="2">
    <source>
        <dbReference type="ARBA" id="ARBA00004170"/>
    </source>
</evidence>
<keyword evidence="11" id="KW-1185">Reference proteome</keyword>
<evidence type="ECO:0000256" key="4">
    <source>
        <dbReference type="ARBA" id="ARBA00022448"/>
    </source>
</evidence>
<dbReference type="EMBL" id="WESC01000029">
    <property type="protein sequence ID" value="KAB7738393.1"/>
    <property type="molecule type" value="Genomic_DNA"/>
</dbReference>
<dbReference type="SUPFAM" id="SSF52943">
    <property type="entry name" value="ATP synthase (F1-ATPase), gamma subunit"/>
    <property type="match status" value="1"/>
</dbReference>
<gene>
    <name evidence="10" type="ORF">F2P47_17400</name>
</gene>
<sequence length="290" mass="31587">MTERLSDVEARIRTVHQLSAVITAMRGIAAARTREARSQLDGVRAYAKTIATAIGHALTFLPAAERTGAVPRTAGTHVIIALCAEQGFAGAFSEHVLKAAEEVRRKVRCQRTELLVVGDRGMMTADQRGLDVDWSAPMVAHPAQAAKLANRIVEALYTRLDTDRVMRVTLLYKTPSGAELPQVVEKQLVPFDFSRFPLPPSAMDPLITLPPQVLLAKLVEEYVFAELCEAVMLSFAAENEARMRAMIAARSNVAKTLDGLIARSRQLRQEEITNEIVELASGAETNAASG</sequence>
<evidence type="ECO:0000256" key="1">
    <source>
        <dbReference type="ARBA" id="ARBA00003456"/>
    </source>
</evidence>
<protein>
    <recommendedName>
        <fullName evidence="12">ATPase</fullName>
    </recommendedName>
</protein>
<keyword evidence="6" id="KW-0406">Ion transport</keyword>
<evidence type="ECO:0000256" key="8">
    <source>
        <dbReference type="ARBA" id="ARBA00023196"/>
    </source>
</evidence>
<dbReference type="GO" id="GO:0045259">
    <property type="term" value="C:proton-transporting ATP synthase complex"/>
    <property type="evidence" value="ECO:0007669"/>
    <property type="project" value="UniProtKB-KW"/>
</dbReference>
<evidence type="ECO:0000256" key="9">
    <source>
        <dbReference type="ARBA" id="ARBA00023310"/>
    </source>
</evidence>
<keyword evidence="5" id="KW-0375">Hydrogen ion transport</keyword>
<dbReference type="InterPro" id="IPR035968">
    <property type="entry name" value="ATP_synth_F1_ATPase_gsu"/>
</dbReference>
<keyword evidence="7" id="KW-0472">Membrane</keyword>
<comment type="similarity">
    <text evidence="3">Belongs to the ATPase gamma chain family.</text>
</comment>
<dbReference type="AlphaFoldDB" id="A0A6N6VIR1"/>
<comment type="function">
    <text evidence="1">Produces ATP from ADP in the presence of a proton gradient across the membrane. The gamma chain is believed to be important in regulating ATPase activity and the flow of protons through the CF(0) complex.</text>
</comment>
<dbReference type="InterPro" id="IPR000131">
    <property type="entry name" value="ATP_synth_F1_gsu"/>
</dbReference>
<dbReference type="GO" id="GO:0046933">
    <property type="term" value="F:proton-transporting ATP synthase activity, rotational mechanism"/>
    <property type="evidence" value="ECO:0007669"/>
    <property type="project" value="InterPro"/>
</dbReference>
<evidence type="ECO:0000313" key="10">
    <source>
        <dbReference type="EMBL" id="KAB7738393.1"/>
    </source>
</evidence>
<comment type="subcellular location">
    <subcellularLocation>
        <location evidence="2">Membrane</location>
        <topology evidence="2">Peripheral membrane protein</topology>
    </subcellularLocation>
</comment>
<keyword evidence="4" id="KW-0813">Transport</keyword>
<evidence type="ECO:0000313" key="11">
    <source>
        <dbReference type="Proteomes" id="UP000468901"/>
    </source>
</evidence>
<evidence type="ECO:0000256" key="3">
    <source>
        <dbReference type="ARBA" id="ARBA00007681"/>
    </source>
</evidence>
<reference evidence="10 11" key="1">
    <citation type="submission" date="2019-09" db="EMBL/GenBank/DDBJ databases">
        <title>Parvibaculum sedimenti sp. nov., isolated from sediment.</title>
        <authorList>
            <person name="Wang Y."/>
        </authorList>
    </citation>
    <scope>NUCLEOTIDE SEQUENCE [LARGE SCALE GENOMIC DNA]</scope>
    <source>
        <strain evidence="10 11">HXT-9</strain>
    </source>
</reference>
<keyword evidence="8" id="KW-0139">CF(1)</keyword>
<dbReference type="RefSeq" id="WP_152217664.1">
    <property type="nucleotide sequence ID" value="NZ_WESC01000029.1"/>
</dbReference>
<evidence type="ECO:0000256" key="7">
    <source>
        <dbReference type="ARBA" id="ARBA00023136"/>
    </source>
</evidence>
<name>A0A6N6VIR1_9HYPH</name>
<dbReference type="PANTHER" id="PTHR11693:SF22">
    <property type="entry name" value="ATP SYNTHASE SUBUNIT GAMMA, MITOCHONDRIAL"/>
    <property type="match status" value="1"/>
</dbReference>
<evidence type="ECO:0008006" key="12">
    <source>
        <dbReference type="Google" id="ProtNLM"/>
    </source>
</evidence>
<proteinExistence type="inferred from homology"/>
<dbReference type="PANTHER" id="PTHR11693">
    <property type="entry name" value="ATP SYNTHASE GAMMA CHAIN"/>
    <property type="match status" value="1"/>
</dbReference>
<dbReference type="Proteomes" id="UP000468901">
    <property type="component" value="Unassembled WGS sequence"/>
</dbReference>
<keyword evidence="9" id="KW-0066">ATP synthesis</keyword>
<organism evidence="10 11">
    <name type="scientific">Parvibaculum sedimenti</name>
    <dbReference type="NCBI Taxonomy" id="2608632"/>
    <lineage>
        <taxon>Bacteria</taxon>
        <taxon>Pseudomonadati</taxon>
        <taxon>Pseudomonadota</taxon>
        <taxon>Alphaproteobacteria</taxon>
        <taxon>Hyphomicrobiales</taxon>
        <taxon>Parvibaculaceae</taxon>
        <taxon>Parvibaculum</taxon>
    </lineage>
</organism>
<evidence type="ECO:0000256" key="5">
    <source>
        <dbReference type="ARBA" id="ARBA00022781"/>
    </source>
</evidence>
<dbReference type="Pfam" id="PF00231">
    <property type="entry name" value="ATP-synt"/>
    <property type="match status" value="1"/>
</dbReference>
<accession>A0A6N6VIR1</accession>
<evidence type="ECO:0000256" key="6">
    <source>
        <dbReference type="ARBA" id="ARBA00023065"/>
    </source>
</evidence>